<dbReference type="InterPro" id="IPR029058">
    <property type="entry name" value="AB_hydrolase_fold"/>
</dbReference>
<accession>A0A6I4V038</accession>
<dbReference type="PRINTS" id="PR00412">
    <property type="entry name" value="EPOXHYDRLASE"/>
</dbReference>
<gene>
    <name evidence="2" type="ORF">GRI43_06745</name>
</gene>
<dbReference type="RefSeq" id="WP_160730246.1">
    <property type="nucleotide sequence ID" value="NZ_WTYP01000001.1"/>
</dbReference>
<dbReference type="Pfam" id="PF00561">
    <property type="entry name" value="Abhydrolase_1"/>
    <property type="match status" value="1"/>
</dbReference>
<dbReference type="InterPro" id="IPR000073">
    <property type="entry name" value="AB_hydrolase_1"/>
</dbReference>
<dbReference type="Gene3D" id="3.40.50.1820">
    <property type="entry name" value="alpha/beta hydrolase"/>
    <property type="match status" value="1"/>
</dbReference>
<dbReference type="OrthoDB" id="8680283at2"/>
<dbReference type="GO" id="GO:0016787">
    <property type="term" value="F:hydrolase activity"/>
    <property type="evidence" value="ECO:0007669"/>
    <property type="project" value="UniProtKB-KW"/>
</dbReference>
<reference evidence="2 3" key="1">
    <citation type="submission" date="2019-12" db="EMBL/GenBank/DDBJ databases">
        <title>Genomic-based taxomic classification of the family Erythrobacteraceae.</title>
        <authorList>
            <person name="Xu L."/>
        </authorList>
    </citation>
    <scope>NUCLEOTIDE SEQUENCE [LARGE SCALE GENOMIC DNA]</scope>
    <source>
        <strain evidence="2 3">SW-109</strain>
    </source>
</reference>
<evidence type="ECO:0000259" key="1">
    <source>
        <dbReference type="Pfam" id="PF00561"/>
    </source>
</evidence>
<organism evidence="2 3">
    <name type="scientific">Pontixanthobacter luteolus</name>
    <dbReference type="NCBI Taxonomy" id="295089"/>
    <lineage>
        <taxon>Bacteria</taxon>
        <taxon>Pseudomonadati</taxon>
        <taxon>Pseudomonadota</taxon>
        <taxon>Alphaproteobacteria</taxon>
        <taxon>Sphingomonadales</taxon>
        <taxon>Erythrobacteraceae</taxon>
        <taxon>Pontixanthobacter</taxon>
    </lineage>
</organism>
<comment type="caution">
    <text evidence="2">The sequence shown here is derived from an EMBL/GenBank/DDBJ whole genome shotgun (WGS) entry which is preliminary data.</text>
</comment>
<name>A0A6I4V038_9SPHN</name>
<dbReference type="EMBL" id="WTYP01000001">
    <property type="protein sequence ID" value="MXP47085.1"/>
    <property type="molecule type" value="Genomic_DNA"/>
</dbReference>
<dbReference type="InterPro" id="IPR000639">
    <property type="entry name" value="Epox_hydrolase-like"/>
</dbReference>
<dbReference type="GO" id="GO:0016020">
    <property type="term" value="C:membrane"/>
    <property type="evidence" value="ECO:0007669"/>
    <property type="project" value="TreeGrafter"/>
</dbReference>
<dbReference type="AlphaFoldDB" id="A0A6I4V038"/>
<evidence type="ECO:0000313" key="3">
    <source>
        <dbReference type="Proteomes" id="UP000471435"/>
    </source>
</evidence>
<dbReference type="PANTHER" id="PTHR43798">
    <property type="entry name" value="MONOACYLGLYCEROL LIPASE"/>
    <property type="match status" value="1"/>
</dbReference>
<protein>
    <submittedName>
        <fullName evidence="2">Alpha/beta fold hydrolase</fullName>
    </submittedName>
</protein>
<keyword evidence="3" id="KW-1185">Reference proteome</keyword>
<evidence type="ECO:0000313" key="2">
    <source>
        <dbReference type="EMBL" id="MXP47085.1"/>
    </source>
</evidence>
<proteinExistence type="predicted"/>
<dbReference type="PANTHER" id="PTHR43798:SF33">
    <property type="entry name" value="HYDROLASE, PUTATIVE (AFU_ORTHOLOGUE AFUA_2G14860)-RELATED"/>
    <property type="match status" value="1"/>
</dbReference>
<dbReference type="PRINTS" id="PR00111">
    <property type="entry name" value="ABHYDROLASE"/>
</dbReference>
<keyword evidence="2" id="KW-0378">Hydrolase</keyword>
<sequence length="325" mass="35538">MKFLAKGGVIIAVLLVAVFLIFRTPDTDPAEMRAKYGTPPSQFVQIESGLTVHLRDEGPREAPVIMLLHGSNADLHTWQPWVDRLKSDYRIIRFDQPGHGLTGATPDGDYGIGTYVKTIDQVADKLAIDSFILGGNSMGGGHTLQYALAHPDRVDGMILVDASGPPQMQSDDDDSAGNIGFTIARTPVLNQLMKHITPRSLVEQSLSQSVSRQEVVTPEAVDRYWELLRYPGNREATIFRFGQKRVPLTAEQVAGLDMPALVIWGAEDALIPLSAGEWLGANLPRSELLVLDGIGHLPMEEAPDQTAEAVRTWLAQVQLTTSDQN</sequence>
<feature type="domain" description="AB hydrolase-1" evidence="1">
    <location>
        <begin position="63"/>
        <end position="303"/>
    </location>
</feature>
<dbReference type="Proteomes" id="UP000471435">
    <property type="component" value="Unassembled WGS sequence"/>
</dbReference>
<dbReference type="InterPro" id="IPR050266">
    <property type="entry name" value="AB_hydrolase_sf"/>
</dbReference>
<dbReference type="SUPFAM" id="SSF53474">
    <property type="entry name" value="alpha/beta-Hydrolases"/>
    <property type="match status" value="1"/>
</dbReference>